<keyword evidence="7 15" id="KW-0328">Glycosyltransferase</keyword>
<evidence type="ECO:0000256" key="15">
    <source>
        <dbReference type="RuleBase" id="RU364099"/>
    </source>
</evidence>
<evidence type="ECO:0000256" key="8">
    <source>
        <dbReference type="ARBA" id="ARBA00022679"/>
    </source>
</evidence>
<dbReference type="InterPro" id="IPR000836">
    <property type="entry name" value="PRTase_dom"/>
</dbReference>
<dbReference type="InterPro" id="IPR029057">
    <property type="entry name" value="PRTase-like"/>
</dbReference>
<keyword evidence="8 15" id="KW-0808">Transferase</keyword>
<dbReference type="EMBL" id="CP098747">
    <property type="protein sequence ID" value="USG61065.1"/>
    <property type="molecule type" value="Genomic_DNA"/>
</dbReference>
<accession>A0ABY4W1N3</accession>
<gene>
    <name evidence="17" type="primary">hpt</name>
    <name evidence="17" type="ORF">NBZ79_18070</name>
</gene>
<evidence type="ECO:0000256" key="1">
    <source>
        <dbReference type="ARBA" id="ARBA00001946"/>
    </source>
</evidence>
<dbReference type="NCBIfam" id="TIGR01203">
    <property type="entry name" value="HGPRTase"/>
    <property type="match status" value="1"/>
</dbReference>
<dbReference type="InterPro" id="IPR050408">
    <property type="entry name" value="HGPRT"/>
</dbReference>
<evidence type="ECO:0000256" key="3">
    <source>
        <dbReference type="ARBA" id="ARBA00004669"/>
    </source>
</evidence>
<dbReference type="PANTHER" id="PTHR43340">
    <property type="entry name" value="HYPOXANTHINE-GUANINE PHOSPHORIBOSYLTRANSFERASE"/>
    <property type="match status" value="1"/>
</dbReference>
<sequence>MADSKPQIEILFSSADIAKRNEDLAEEIANDLGEDILVIAVLKGSFVFAADLIRSLHHAGVQPQIDFMALSSYGDKTISSGTVVITRDIVDTVKGRKVLLIDDILESGRTMDFAKNDLLSRGAETVKTCLMLDKKGKRVNDFEADFVGFDCPDLFVIGYGLDYAHYYRELPYIGYIVQN</sequence>
<dbReference type="Proteomes" id="UP001056291">
    <property type="component" value="Chromosome"/>
</dbReference>
<proteinExistence type="inferred from homology"/>
<dbReference type="InterPro" id="IPR005904">
    <property type="entry name" value="Hxn_phspho_trans"/>
</dbReference>
<dbReference type="SUPFAM" id="SSF53271">
    <property type="entry name" value="PRTase-like"/>
    <property type="match status" value="1"/>
</dbReference>
<comment type="pathway">
    <text evidence="3 15">Purine metabolism; IMP biosynthesis via salvage pathway; IMP from hypoxanthine: step 1/1.</text>
</comment>
<protein>
    <recommendedName>
        <fullName evidence="5 15">Hypoxanthine phosphoribosyltransferase</fullName>
        <ecNumber evidence="5 15">2.4.2.8</ecNumber>
    </recommendedName>
</protein>
<evidence type="ECO:0000256" key="10">
    <source>
        <dbReference type="ARBA" id="ARBA00022726"/>
    </source>
</evidence>
<evidence type="ECO:0000256" key="9">
    <source>
        <dbReference type="ARBA" id="ARBA00022723"/>
    </source>
</evidence>
<evidence type="ECO:0000256" key="4">
    <source>
        <dbReference type="ARBA" id="ARBA00008391"/>
    </source>
</evidence>
<evidence type="ECO:0000259" key="16">
    <source>
        <dbReference type="Pfam" id="PF00156"/>
    </source>
</evidence>
<keyword evidence="9 15" id="KW-0479">Metal-binding</keyword>
<keyword evidence="12 15" id="KW-0460">Magnesium</keyword>
<evidence type="ECO:0000313" key="18">
    <source>
        <dbReference type="Proteomes" id="UP001056291"/>
    </source>
</evidence>
<dbReference type="EC" id="2.4.2.8" evidence="5 15"/>
<name>A0ABY4W1N3_9PROT</name>
<keyword evidence="6 15" id="KW-0963">Cytoplasm</keyword>
<comment type="similarity">
    <text evidence="4 15">Belongs to the purine/pyrimidine phosphoribosyltransferase family.</text>
</comment>
<reference evidence="17" key="1">
    <citation type="submission" date="2022-06" db="EMBL/GenBank/DDBJ databases">
        <title>Sneathiella actinostolidae sp. nov., isolated from a sea anemonein the Western Pacific Ocean.</title>
        <authorList>
            <person name="Wei M.J."/>
        </authorList>
    </citation>
    <scope>NUCLEOTIDE SEQUENCE</scope>
    <source>
        <strain evidence="17">PHK-P5</strain>
    </source>
</reference>
<evidence type="ECO:0000256" key="5">
    <source>
        <dbReference type="ARBA" id="ARBA00011895"/>
    </source>
</evidence>
<evidence type="ECO:0000256" key="13">
    <source>
        <dbReference type="ARBA" id="ARBA00048811"/>
    </source>
</evidence>
<evidence type="ECO:0000313" key="17">
    <source>
        <dbReference type="EMBL" id="USG61065.1"/>
    </source>
</evidence>
<dbReference type="Pfam" id="PF00156">
    <property type="entry name" value="Pribosyltran"/>
    <property type="match status" value="1"/>
</dbReference>
<comment type="catalytic activity">
    <reaction evidence="13">
        <text>GMP + diphosphate = guanine + 5-phospho-alpha-D-ribose 1-diphosphate</text>
        <dbReference type="Rhea" id="RHEA:25424"/>
        <dbReference type="ChEBI" id="CHEBI:16235"/>
        <dbReference type="ChEBI" id="CHEBI:33019"/>
        <dbReference type="ChEBI" id="CHEBI:58017"/>
        <dbReference type="ChEBI" id="CHEBI:58115"/>
        <dbReference type="EC" id="2.4.2.8"/>
    </reaction>
    <physiologicalReaction direction="right-to-left" evidence="13">
        <dbReference type="Rhea" id="RHEA:25426"/>
    </physiologicalReaction>
</comment>
<evidence type="ECO:0000256" key="7">
    <source>
        <dbReference type="ARBA" id="ARBA00022676"/>
    </source>
</evidence>
<evidence type="ECO:0000256" key="6">
    <source>
        <dbReference type="ARBA" id="ARBA00022490"/>
    </source>
</evidence>
<comment type="subcellular location">
    <subcellularLocation>
        <location evidence="2 15">Cytoplasm</location>
    </subcellularLocation>
</comment>
<comment type="catalytic activity">
    <reaction evidence="14">
        <text>IMP + diphosphate = hypoxanthine + 5-phospho-alpha-D-ribose 1-diphosphate</text>
        <dbReference type="Rhea" id="RHEA:17973"/>
        <dbReference type="ChEBI" id="CHEBI:17368"/>
        <dbReference type="ChEBI" id="CHEBI:33019"/>
        <dbReference type="ChEBI" id="CHEBI:58017"/>
        <dbReference type="ChEBI" id="CHEBI:58053"/>
        <dbReference type="EC" id="2.4.2.8"/>
    </reaction>
    <physiologicalReaction direction="right-to-left" evidence="14">
        <dbReference type="Rhea" id="RHEA:17975"/>
    </physiologicalReaction>
</comment>
<dbReference type="PANTHER" id="PTHR43340:SF1">
    <property type="entry name" value="HYPOXANTHINE PHOSPHORIBOSYLTRANSFERASE"/>
    <property type="match status" value="1"/>
</dbReference>
<evidence type="ECO:0000256" key="14">
    <source>
        <dbReference type="ARBA" id="ARBA00049402"/>
    </source>
</evidence>
<dbReference type="Gene3D" id="3.40.50.2020">
    <property type="match status" value="1"/>
</dbReference>
<comment type="cofactor">
    <cofactor evidence="1 15">
        <name>Mg(2+)</name>
        <dbReference type="ChEBI" id="CHEBI:18420"/>
    </cofactor>
</comment>
<keyword evidence="18" id="KW-1185">Reference proteome</keyword>
<evidence type="ECO:0000256" key="11">
    <source>
        <dbReference type="ARBA" id="ARBA00022741"/>
    </source>
</evidence>
<keyword evidence="10 15" id="KW-0660">Purine salvage</keyword>
<keyword evidence="11 15" id="KW-0547">Nucleotide-binding</keyword>
<feature type="domain" description="Phosphoribosyltransferase" evidence="16">
    <location>
        <begin position="14"/>
        <end position="163"/>
    </location>
</feature>
<evidence type="ECO:0000256" key="2">
    <source>
        <dbReference type="ARBA" id="ARBA00004496"/>
    </source>
</evidence>
<organism evidence="17 18">
    <name type="scientific">Sneathiella marina</name>
    <dbReference type="NCBI Taxonomy" id="2950108"/>
    <lineage>
        <taxon>Bacteria</taxon>
        <taxon>Pseudomonadati</taxon>
        <taxon>Pseudomonadota</taxon>
        <taxon>Alphaproteobacteria</taxon>
        <taxon>Sneathiellales</taxon>
        <taxon>Sneathiellaceae</taxon>
        <taxon>Sneathiella</taxon>
    </lineage>
</organism>
<dbReference type="RefSeq" id="WP_251934052.1">
    <property type="nucleotide sequence ID" value="NZ_CP098747.1"/>
</dbReference>
<evidence type="ECO:0000256" key="12">
    <source>
        <dbReference type="ARBA" id="ARBA00022842"/>
    </source>
</evidence>
<dbReference type="GO" id="GO:0016757">
    <property type="term" value="F:glycosyltransferase activity"/>
    <property type="evidence" value="ECO:0007669"/>
    <property type="project" value="UniProtKB-KW"/>
</dbReference>
<dbReference type="CDD" id="cd06223">
    <property type="entry name" value="PRTases_typeI"/>
    <property type="match status" value="1"/>
</dbReference>